<sequence length="275" mass="29312">MARLAVGEALTNLVWAKVTSLSDVKASGNWMYAAKLDGEGAAMYDAAIALSEAMIELGIAIDAGVRWSKPLGIFDDITKTVTPDLKLSDGNGILLHADLGKGKRRLGGSALAQVFDQNGNYCPDVEDVPYLKRVFEAIQELIGKNMISAGHDISDGGLLVCLLEMAFAGNCGIDVDLSSNGNNSLFQTLFADELGLVMEVSKQNLNAVLDKLHSGGVSAETIGQVTSDPMINVKVDGMSHLNEQTTALGDMWEPHGGLPIQSEWITLRNCSNLFT</sequence>
<dbReference type="Pfam" id="PF02769">
    <property type="entry name" value="AIRS_C"/>
    <property type="match status" value="1"/>
</dbReference>
<dbReference type="GO" id="GO:0005737">
    <property type="term" value="C:cytoplasm"/>
    <property type="evidence" value="ECO:0007669"/>
    <property type="project" value="TreeGrafter"/>
</dbReference>
<dbReference type="GO" id="GO:0006164">
    <property type="term" value="P:purine nucleotide biosynthetic process"/>
    <property type="evidence" value="ECO:0007669"/>
    <property type="project" value="TreeGrafter"/>
</dbReference>
<dbReference type="SUPFAM" id="SSF55326">
    <property type="entry name" value="PurM N-terminal domain-like"/>
    <property type="match status" value="1"/>
</dbReference>
<dbReference type="Proteomes" id="UP001345219">
    <property type="component" value="Chromosome 7"/>
</dbReference>
<dbReference type="Pfam" id="PF22689">
    <property type="entry name" value="FGAR-AT_PurM_N-like"/>
    <property type="match status" value="1"/>
</dbReference>
<accession>A0AAN7QFS0</accession>
<evidence type="ECO:0000313" key="4">
    <source>
        <dbReference type="Proteomes" id="UP001345219"/>
    </source>
</evidence>
<evidence type="ECO:0000259" key="1">
    <source>
        <dbReference type="Pfam" id="PF02769"/>
    </source>
</evidence>
<name>A0AAN7QFS0_9MYRT</name>
<keyword evidence="4" id="KW-1185">Reference proteome</keyword>
<dbReference type="Gene3D" id="3.90.650.10">
    <property type="entry name" value="PurM-like C-terminal domain"/>
    <property type="match status" value="1"/>
</dbReference>
<organism evidence="3 4">
    <name type="scientific">Trapa incisa</name>
    <dbReference type="NCBI Taxonomy" id="236973"/>
    <lineage>
        <taxon>Eukaryota</taxon>
        <taxon>Viridiplantae</taxon>
        <taxon>Streptophyta</taxon>
        <taxon>Embryophyta</taxon>
        <taxon>Tracheophyta</taxon>
        <taxon>Spermatophyta</taxon>
        <taxon>Magnoliopsida</taxon>
        <taxon>eudicotyledons</taxon>
        <taxon>Gunneridae</taxon>
        <taxon>Pentapetalae</taxon>
        <taxon>rosids</taxon>
        <taxon>malvids</taxon>
        <taxon>Myrtales</taxon>
        <taxon>Lythraceae</taxon>
        <taxon>Trapa</taxon>
    </lineage>
</organism>
<dbReference type="InterPro" id="IPR010918">
    <property type="entry name" value="PurM-like_C_dom"/>
</dbReference>
<dbReference type="PANTHER" id="PTHR10099">
    <property type="entry name" value="PHOSPHORIBOSYLFORMYLGLYCINAMIDINE SYNTHASE"/>
    <property type="match status" value="1"/>
</dbReference>
<evidence type="ECO:0008006" key="5">
    <source>
        <dbReference type="Google" id="ProtNLM"/>
    </source>
</evidence>
<dbReference type="FunFam" id="3.90.650.10:FF:000028">
    <property type="entry name" value="Phosphoribosylformylglycinamidine synthase-like Protein"/>
    <property type="match status" value="1"/>
</dbReference>
<proteinExistence type="predicted"/>
<evidence type="ECO:0000259" key="2">
    <source>
        <dbReference type="Pfam" id="PF22689"/>
    </source>
</evidence>
<dbReference type="CDD" id="cd02204">
    <property type="entry name" value="PurL_repeat2"/>
    <property type="match status" value="1"/>
</dbReference>
<dbReference type="PANTHER" id="PTHR10099:SF1">
    <property type="entry name" value="PHOSPHORIBOSYLFORMYLGLYCINAMIDINE SYNTHASE"/>
    <property type="match status" value="1"/>
</dbReference>
<gene>
    <name evidence="3" type="ORF">SAY87_007876</name>
</gene>
<dbReference type="AlphaFoldDB" id="A0AAN7QFS0"/>
<dbReference type="SUPFAM" id="SSF56042">
    <property type="entry name" value="PurM C-terminal domain-like"/>
    <property type="match status" value="1"/>
</dbReference>
<comment type="caution">
    <text evidence="3">The sequence shown here is derived from an EMBL/GenBank/DDBJ whole genome shotgun (WGS) entry which is preliminary data.</text>
</comment>
<dbReference type="InterPro" id="IPR055181">
    <property type="entry name" value="FGAR-AT_PurM_N-like"/>
</dbReference>
<feature type="domain" description="FGAR-AT PurM N-terminal-like" evidence="2">
    <location>
        <begin position="2"/>
        <end position="64"/>
    </location>
</feature>
<evidence type="ECO:0000313" key="3">
    <source>
        <dbReference type="EMBL" id="KAK4766234.1"/>
    </source>
</evidence>
<dbReference type="InterPro" id="IPR036921">
    <property type="entry name" value="PurM-like_N_sf"/>
</dbReference>
<dbReference type="GO" id="GO:0004642">
    <property type="term" value="F:phosphoribosylformylglycinamidine synthase activity"/>
    <property type="evidence" value="ECO:0007669"/>
    <property type="project" value="TreeGrafter"/>
</dbReference>
<feature type="domain" description="PurM-like C-terminal" evidence="1">
    <location>
        <begin position="104"/>
        <end position="235"/>
    </location>
</feature>
<dbReference type="InterPro" id="IPR036676">
    <property type="entry name" value="PurM-like_C_sf"/>
</dbReference>
<reference evidence="3 4" key="1">
    <citation type="journal article" date="2023" name="Hortic Res">
        <title>Pangenome of water caltrop reveals structural variations and asymmetric subgenome divergence after allopolyploidization.</title>
        <authorList>
            <person name="Zhang X."/>
            <person name="Chen Y."/>
            <person name="Wang L."/>
            <person name="Yuan Y."/>
            <person name="Fang M."/>
            <person name="Shi L."/>
            <person name="Lu R."/>
            <person name="Comes H.P."/>
            <person name="Ma Y."/>
            <person name="Chen Y."/>
            <person name="Huang G."/>
            <person name="Zhou Y."/>
            <person name="Zheng Z."/>
            <person name="Qiu Y."/>
        </authorList>
    </citation>
    <scope>NUCLEOTIDE SEQUENCE [LARGE SCALE GENOMIC DNA]</scope>
    <source>
        <tissue evidence="3">Roots</tissue>
    </source>
</reference>
<dbReference type="EMBL" id="JAXIOK010000007">
    <property type="protein sequence ID" value="KAK4766234.1"/>
    <property type="molecule type" value="Genomic_DNA"/>
</dbReference>
<protein>
    <recommendedName>
        <fullName evidence="5">Phosphoribosylformylglycinamidine synthase</fullName>
    </recommendedName>
</protein>